<evidence type="ECO:0000256" key="2">
    <source>
        <dbReference type="SAM" id="Phobius"/>
    </source>
</evidence>
<keyword evidence="2" id="KW-0472">Membrane</keyword>
<reference evidence="3 4" key="1">
    <citation type="submission" date="2017-01" db="EMBL/GenBank/DDBJ databases">
        <title>The cable genome- insights into the physiology and evolution of filamentous bacteria capable of sulfide oxidation via long distance electron transfer.</title>
        <authorList>
            <person name="Schreiber L."/>
            <person name="Bjerg J.T."/>
            <person name="Boggild A."/>
            <person name="Van De Vossenberg J."/>
            <person name="Meysman F."/>
            <person name="Nielsen L.P."/>
            <person name="Schramm A."/>
            <person name="Kjeldsen K.U."/>
        </authorList>
    </citation>
    <scope>NUCLEOTIDE SEQUENCE [LARGE SCALE GENOMIC DNA]</scope>
    <source>
        <strain evidence="3">MCF</strain>
    </source>
</reference>
<evidence type="ECO:0000256" key="1">
    <source>
        <dbReference type="SAM" id="Coils"/>
    </source>
</evidence>
<proteinExistence type="predicted"/>
<dbReference type="Gene3D" id="1.20.58.220">
    <property type="entry name" value="Phosphate transport system protein phou homolog 2, domain 2"/>
    <property type="match status" value="1"/>
</dbReference>
<keyword evidence="2" id="KW-1133">Transmembrane helix</keyword>
<dbReference type="Proteomes" id="UP000287853">
    <property type="component" value="Unassembled WGS sequence"/>
</dbReference>
<dbReference type="InterPro" id="IPR038078">
    <property type="entry name" value="PhoU-like_sf"/>
</dbReference>
<accession>A0A3S3R0V0</accession>
<keyword evidence="1" id="KW-0175">Coiled coil</keyword>
<dbReference type="EMBL" id="MTKO01000034">
    <property type="protein sequence ID" value="RWX47466.1"/>
    <property type="molecule type" value="Genomic_DNA"/>
</dbReference>
<feature type="transmembrane region" description="Helical" evidence="2">
    <location>
        <begin position="46"/>
        <end position="67"/>
    </location>
</feature>
<name>A0A3S3R0V0_9BACT</name>
<feature type="coiled-coil region" evidence="1">
    <location>
        <begin position="146"/>
        <end position="173"/>
    </location>
</feature>
<evidence type="ECO:0000313" key="4">
    <source>
        <dbReference type="Proteomes" id="UP000287853"/>
    </source>
</evidence>
<dbReference type="SUPFAM" id="SSF109755">
    <property type="entry name" value="PhoU-like"/>
    <property type="match status" value="1"/>
</dbReference>
<dbReference type="AlphaFoldDB" id="A0A3S3R0V0"/>
<protein>
    <submittedName>
        <fullName evidence="3">PhoU domain-containing protein</fullName>
    </submittedName>
</protein>
<sequence length="276" mass="31432">MAHVLFKVVGVLLIVPFLGSFADMIRSLAALFDSGTARQIANAHTVFNVGIALCFLPFIDLFAHAILRLMPDKPRERGIEPAARHLEDSLVSTPAIALELAHAEIARMAKILGRMHNAAILPFITANDQLPRDEIHPEQLDLLQGIAMREQKINFLEEKIRQYLLKISRQQLAEGQASEVNALLSLLDSMESIGDIIIRQMVPLAKKKGQLDADFSEEGRQELISYHKKIGKQLNRLEQMMVASDSILARKVRKKKKRYDRLSQRLRHHHLRRYWT</sequence>
<comment type="caution">
    <text evidence="3">The sequence shown here is derived from an EMBL/GenBank/DDBJ whole genome shotgun (WGS) entry which is preliminary data.</text>
</comment>
<gene>
    <name evidence="3" type="ORF">H206_00526</name>
</gene>
<keyword evidence="4" id="KW-1185">Reference proteome</keyword>
<keyword evidence="2" id="KW-0812">Transmembrane</keyword>
<organism evidence="3 4">
    <name type="scientific">Candidatus Electrothrix aarhusensis</name>
    <dbReference type="NCBI Taxonomy" id="1859131"/>
    <lineage>
        <taxon>Bacteria</taxon>
        <taxon>Pseudomonadati</taxon>
        <taxon>Thermodesulfobacteriota</taxon>
        <taxon>Desulfobulbia</taxon>
        <taxon>Desulfobulbales</taxon>
        <taxon>Desulfobulbaceae</taxon>
        <taxon>Candidatus Electrothrix</taxon>
    </lineage>
</organism>
<evidence type="ECO:0000313" key="3">
    <source>
        <dbReference type="EMBL" id="RWX47466.1"/>
    </source>
</evidence>